<evidence type="ECO:0000256" key="4">
    <source>
        <dbReference type="ARBA" id="ARBA00012950"/>
    </source>
</evidence>
<evidence type="ECO:0000256" key="1">
    <source>
        <dbReference type="ARBA" id="ARBA00004123"/>
    </source>
</evidence>
<dbReference type="GO" id="GO:0005634">
    <property type="term" value="C:nucleus"/>
    <property type="evidence" value="ECO:0007669"/>
    <property type="project" value="UniProtKB-SubCell"/>
</dbReference>
<keyword evidence="6" id="KW-0963">Cytoplasm</keyword>
<evidence type="ECO:0000313" key="15">
    <source>
        <dbReference type="Proteomes" id="UP000013827"/>
    </source>
</evidence>
<dbReference type="InterPro" id="IPR000182">
    <property type="entry name" value="GNAT_dom"/>
</dbReference>
<dbReference type="PANTHER" id="PTHR20531:SF1">
    <property type="entry name" value="N-ALPHA-ACETYLTRANSFERASE 40"/>
    <property type="match status" value="1"/>
</dbReference>
<proteinExistence type="inferred from homology"/>
<reference evidence="14" key="2">
    <citation type="submission" date="2024-10" db="UniProtKB">
        <authorList>
            <consortium name="EnsemblProtists"/>
        </authorList>
    </citation>
    <scope>IDENTIFICATION</scope>
</reference>
<dbReference type="HOGENOM" id="CLU_1173289_0_0_1"/>
<dbReference type="PANTHER" id="PTHR20531">
    <property type="entry name" value="N-ALPHA-ACETYLTRANSFERASE 40"/>
    <property type="match status" value="1"/>
</dbReference>
<dbReference type="InterPro" id="IPR039949">
    <property type="entry name" value="NAA40"/>
</dbReference>
<feature type="domain" description="N-acetyltransferase" evidence="13">
    <location>
        <begin position="191"/>
        <end position="231"/>
    </location>
</feature>
<dbReference type="eggNOG" id="KOG2488">
    <property type="taxonomic scope" value="Eukaryota"/>
</dbReference>
<reference evidence="15" key="1">
    <citation type="journal article" date="2013" name="Nature">
        <title>Pan genome of the phytoplankton Emiliania underpins its global distribution.</title>
        <authorList>
            <person name="Read B.A."/>
            <person name="Kegel J."/>
            <person name="Klute M.J."/>
            <person name="Kuo A."/>
            <person name="Lefebvre S.C."/>
            <person name="Maumus F."/>
            <person name="Mayer C."/>
            <person name="Miller J."/>
            <person name="Monier A."/>
            <person name="Salamov A."/>
            <person name="Young J."/>
            <person name="Aguilar M."/>
            <person name="Claverie J.M."/>
            <person name="Frickenhaus S."/>
            <person name="Gonzalez K."/>
            <person name="Herman E.K."/>
            <person name="Lin Y.C."/>
            <person name="Napier J."/>
            <person name="Ogata H."/>
            <person name="Sarno A.F."/>
            <person name="Shmutz J."/>
            <person name="Schroeder D."/>
            <person name="de Vargas C."/>
            <person name="Verret F."/>
            <person name="von Dassow P."/>
            <person name="Valentin K."/>
            <person name="Van de Peer Y."/>
            <person name="Wheeler G."/>
            <person name="Dacks J.B."/>
            <person name="Delwiche C.F."/>
            <person name="Dyhrman S.T."/>
            <person name="Glockner G."/>
            <person name="John U."/>
            <person name="Richards T."/>
            <person name="Worden A.Z."/>
            <person name="Zhang X."/>
            <person name="Grigoriev I.V."/>
            <person name="Allen A.E."/>
            <person name="Bidle K."/>
            <person name="Borodovsky M."/>
            <person name="Bowler C."/>
            <person name="Brownlee C."/>
            <person name="Cock J.M."/>
            <person name="Elias M."/>
            <person name="Gladyshev V.N."/>
            <person name="Groth M."/>
            <person name="Guda C."/>
            <person name="Hadaegh A."/>
            <person name="Iglesias-Rodriguez M.D."/>
            <person name="Jenkins J."/>
            <person name="Jones B.M."/>
            <person name="Lawson T."/>
            <person name="Leese F."/>
            <person name="Lindquist E."/>
            <person name="Lobanov A."/>
            <person name="Lomsadze A."/>
            <person name="Malik S.B."/>
            <person name="Marsh M.E."/>
            <person name="Mackinder L."/>
            <person name="Mock T."/>
            <person name="Mueller-Roeber B."/>
            <person name="Pagarete A."/>
            <person name="Parker M."/>
            <person name="Probert I."/>
            <person name="Quesneville H."/>
            <person name="Raines C."/>
            <person name="Rensing S.A."/>
            <person name="Riano-Pachon D.M."/>
            <person name="Richier S."/>
            <person name="Rokitta S."/>
            <person name="Shiraiwa Y."/>
            <person name="Soanes D.M."/>
            <person name="van der Giezen M."/>
            <person name="Wahlund T.M."/>
            <person name="Williams B."/>
            <person name="Wilson W."/>
            <person name="Wolfe G."/>
            <person name="Wurch L.L."/>
        </authorList>
    </citation>
    <scope>NUCLEOTIDE SEQUENCE</scope>
</reference>
<dbReference type="RefSeq" id="XP_005762140.1">
    <property type="nucleotide sequence ID" value="XM_005762083.1"/>
</dbReference>
<evidence type="ECO:0000256" key="2">
    <source>
        <dbReference type="ARBA" id="ARBA00004496"/>
    </source>
</evidence>
<dbReference type="SUPFAM" id="SSF55729">
    <property type="entry name" value="Acyl-CoA N-acyltransferases (Nat)"/>
    <property type="match status" value="1"/>
</dbReference>
<evidence type="ECO:0000256" key="3">
    <source>
        <dbReference type="ARBA" id="ARBA00008870"/>
    </source>
</evidence>
<dbReference type="Proteomes" id="UP000013827">
    <property type="component" value="Unassembled WGS sequence"/>
</dbReference>
<sequence length="237" mass="26144">MGKGKENSSGKEKKLARAAALAAEKERKQHIAQAAAITTPLSAFEPMVKAAQAKFGVDVVHAASASLSEADHDFCFALLKRNMESLRLDAGWGFNDSGERATLRDEESHFLILRPSGQEDAAASPAGFCMYRWILEGECTVLYVYELQLTAGAGHLRETSTHPPPSRPHRPTYRTLSHPPPARRPLILRAAEYRGKGLGKFVMQLLELLANKHKMQFMMLTVFKNNDGAMRIPPPPP</sequence>
<name>A0A0D3IEM6_EMIH1</name>
<dbReference type="KEGG" id="ehx:EMIHUDRAFT_124867"/>
<dbReference type="EC" id="2.3.1.257" evidence="4"/>
<comment type="similarity">
    <text evidence="3">Belongs to the acetyltransferase family. NAA40 subfamily.</text>
</comment>
<dbReference type="AlphaFoldDB" id="A0A0D3IEM6"/>
<keyword evidence="7" id="KW-0808">Transferase</keyword>
<evidence type="ECO:0000256" key="11">
    <source>
        <dbReference type="ARBA" id="ARBA00049524"/>
    </source>
</evidence>
<evidence type="ECO:0000256" key="6">
    <source>
        <dbReference type="ARBA" id="ARBA00022490"/>
    </source>
</evidence>
<comment type="catalytic activity">
    <reaction evidence="11">
        <text>N-terminal L-seryl-[histone H4] + acetyl-CoA = N-terminal N(alpha)-acetyl-L-seryl-[histone H4] + CoA + H(+)</text>
        <dbReference type="Rhea" id="RHEA:50596"/>
        <dbReference type="Rhea" id="RHEA-COMP:12740"/>
        <dbReference type="Rhea" id="RHEA-COMP:12743"/>
        <dbReference type="ChEBI" id="CHEBI:15378"/>
        <dbReference type="ChEBI" id="CHEBI:57287"/>
        <dbReference type="ChEBI" id="CHEBI:57288"/>
        <dbReference type="ChEBI" id="CHEBI:64738"/>
        <dbReference type="ChEBI" id="CHEBI:83690"/>
        <dbReference type="EC" id="2.3.1.257"/>
    </reaction>
</comment>
<evidence type="ECO:0000256" key="7">
    <source>
        <dbReference type="ARBA" id="ARBA00022679"/>
    </source>
</evidence>
<evidence type="ECO:0000256" key="9">
    <source>
        <dbReference type="ARBA" id="ARBA00023315"/>
    </source>
</evidence>
<evidence type="ECO:0000313" key="14">
    <source>
        <dbReference type="EnsemblProtists" id="EOD09711"/>
    </source>
</evidence>
<evidence type="ECO:0000259" key="13">
    <source>
        <dbReference type="Pfam" id="PF00583"/>
    </source>
</evidence>
<keyword evidence="8" id="KW-0539">Nucleus</keyword>
<feature type="region of interest" description="Disordered" evidence="12">
    <location>
        <begin position="156"/>
        <end position="181"/>
    </location>
</feature>
<accession>A0A0D3IEM6</accession>
<dbReference type="Gene3D" id="3.40.630.30">
    <property type="match status" value="2"/>
</dbReference>
<keyword evidence="9" id="KW-0012">Acyltransferase</keyword>
<dbReference type="Pfam" id="PF00583">
    <property type="entry name" value="Acetyltransf_1"/>
    <property type="match status" value="1"/>
</dbReference>
<dbReference type="GO" id="GO:0005737">
    <property type="term" value="C:cytoplasm"/>
    <property type="evidence" value="ECO:0007669"/>
    <property type="project" value="UniProtKB-SubCell"/>
</dbReference>
<dbReference type="STRING" id="2903.R1DFW0"/>
<organism evidence="14 15">
    <name type="scientific">Emiliania huxleyi (strain CCMP1516)</name>
    <dbReference type="NCBI Taxonomy" id="280463"/>
    <lineage>
        <taxon>Eukaryota</taxon>
        <taxon>Haptista</taxon>
        <taxon>Haptophyta</taxon>
        <taxon>Prymnesiophyceae</taxon>
        <taxon>Isochrysidales</taxon>
        <taxon>Noelaerhabdaceae</taxon>
        <taxon>Emiliania</taxon>
    </lineage>
</organism>
<evidence type="ECO:0000256" key="12">
    <source>
        <dbReference type="SAM" id="MobiDB-lite"/>
    </source>
</evidence>
<evidence type="ECO:0000256" key="5">
    <source>
        <dbReference type="ARBA" id="ARBA00015043"/>
    </source>
</evidence>
<evidence type="ECO:0000256" key="8">
    <source>
        <dbReference type="ARBA" id="ARBA00023242"/>
    </source>
</evidence>
<keyword evidence="15" id="KW-1185">Reference proteome</keyword>
<dbReference type="PaxDb" id="2903-EOD09711"/>
<comment type="catalytic activity">
    <reaction evidence="10">
        <text>N-terminal L-seryl-[histone H2A] + acetyl-CoA = N-terminal N(alpha)-acetyl-L-seryl-[histone H2A] + CoA + H(+)</text>
        <dbReference type="Rhea" id="RHEA:50600"/>
        <dbReference type="Rhea" id="RHEA-COMP:12742"/>
        <dbReference type="Rhea" id="RHEA-COMP:12744"/>
        <dbReference type="ChEBI" id="CHEBI:15378"/>
        <dbReference type="ChEBI" id="CHEBI:57287"/>
        <dbReference type="ChEBI" id="CHEBI:57288"/>
        <dbReference type="ChEBI" id="CHEBI:64738"/>
        <dbReference type="ChEBI" id="CHEBI:83690"/>
        <dbReference type="EC" id="2.3.1.257"/>
    </reaction>
</comment>
<protein>
    <recommendedName>
        <fullName evidence="5">N-alpha-acetyltransferase 40</fullName>
        <ecNumber evidence="4">2.3.1.257</ecNumber>
    </recommendedName>
</protein>
<dbReference type="GeneID" id="17255864"/>
<dbReference type="GO" id="GO:1990189">
    <property type="term" value="F:protein N-terminal-serine acetyltransferase activity"/>
    <property type="evidence" value="ECO:0007669"/>
    <property type="project" value="UniProtKB-EC"/>
</dbReference>
<dbReference type="OMA" id="KYDRNGX"/>
<comment type="subcellular location">
    <subcellularLocation>
        <location evidence="2">Cytoplasm</location>
    </subcellularLocation>
    <subcellularLocation>
        <location evidence="1">Nucleus</location>
    </subcellularLocation>
</comment>
<dbReference type="EnsemblProtists" id="EOD09711">
    <property type="protein sequence ID" value="EOD09711"/>
    <property type="gene ID" value="EMIHUDRAFT_124867"/>
</dbReference>
<dbReference type="InterPro" id="IPR016181">
    <property type="entry name" value="Acyl_CoA_acyltransferase"/>
</dbReference>
<evidence type="ECO:0000256" key="10">
    <source>
        <dbReference type="ARBA" id="ARBA00047821"/>
    </source>
</evidence>
<dbReference type="GO" id="GO:0043998">
    <property type="term" value="F:histone H2A acetyltransferase activity"/>
    <property type="evidence" value="ECO:0007669"/>
    <property type="project" value="InterPro"/>
</dbReference>
<dbReference type="GO" id="GO:0010485">
    <property type="term" value="F:histone H4 acetyltransferase activity"/>
    <property type="evidence" value="ECO:0007669"/>
    <property type="project" value="InterPro"/>
</dbReference>